<dbReference type="PANTHER" id="PTHR46494:SF1">
    <property type="entry name" value="CORA FAMILY METAL ION TRANSPORTER (EUROFUNG)"/>
    <property type="match status" value="1"/>
</dbReference>
<evidence type="ECO:0000256" key="5">
    <source>
        <dbReference type="ARBA" id="ARBA00022692"/>
    </source>
</evidence>
<evidence type="ECO:0000256" key="6">
    <source>
        <dbReference type="ARBA" id="ARBA00022989"/>
    </source>
</evidence>
<name>A0A1G1ZQ93_9BACT</name>
<feature type="transmembrane region" description="Helical" evidence="8">
    <location>
        <begin position="271"/>
        <end position="290"/>
    </location>
</feature>
<organism evidence="9 10">
    <name type="scientific">Candidatus Harrisonbacteria bacterium RIFCSPLOWO2_02_FULL_41_13b</name>
    <dbReference type="NCBI Taxonomy" id="1798409"/>
    <lineage>
        <taxon>Bacteria</taxon>
        <taxon>Candidatus Harrisoniibacteriota</taxon>
    </lineage>
</organism>
<dbReference type="GO" id="GO:0015087">
    <property type="term" value="F:cobalt ion transmembrane transporter activity"/>
    <property type="evidence" value="ECO:0007669"/>
    <property type="project" value="TreeGrafter"/>
</dbReference>
<reference evidence="9 10" key="1">
    <citation type="journal article" date="2016" name="Nat. Commun.">
        <title>Thousands of microbial genomes shed light on interconnected biogeochemical processes in an aquifer system.</title>
        <authorList>
            <person name="Anantharaman K."/>
            <person name="Brown C.T."/>
            <person name="Hug L.A."/>
            <person name="Sharon I."/>
            <person name="Castelle C.J."/>
            <person name="Probst A.J."/>
            <person name="Thomas B.C."/>
            <person name="Singh A."/>
            <person name="Wilkins M.J."/>
            <person name="Karaoz U."/>
            <person name="Brodie E.L."/>
            <person name="Williams K.H."/>
            <person name="Hubbard S.S."/>
            <person name="Banfield J.F."/>
        </authorList>
    </citation>
    <scope>NUCLEOTIDE SEQUENCE [LARGE SCALE GENOMIC DNA]</scope>
</reference>
<proteinExistence type="inferred from homology"/>
<dbReference type="GO" id="GO:0000287">
    <property type="term" value="F:magnesium ion binding"/>
    <property type="evidence" value="ECO:0007669"/>
    <property type="project" value="TreeGrafter"/>
</dbReference>
<feature type="transmembrane region" description="Helical" evidence="8">
    <location>
        <begin position="302"/>
        <end position="322"/>
    </location>
</feature>
<keyword evidence="6 8" id="KW-1133">Transmembrane helix</keyword>
<dbReference type="InterPro" id="IPR045861">
    <property type="entry name" value="CorA_cytoplasmic_dom"/>
</dbReference>
<evidence type="ECO:0000256" key="2">
    <source>
        <dbReference type="ARBA" id="ARBA00009765"/>
    </source>
</evidence>
<sequence length="328" mass="38422">MAEEYKGRIILVPIGKAVKFIDGIIKSMRIVKGKATWIDILKPTRNDLEFLKKQHKFHPIILDELLHFSIRSRVEFYKTYLYLAYHLPIYDTNIKTSRRAEVDFLITKDTVITIHYEDLDAIENFQRAISNNKHFKDRATEDTGRLTYYLIQEILSSSMKQLRHIEENISYITQEIFKHREAEMLQKISYVKRDALDYSIISRPQEIVLNSLADVGRKFWGEEARIYLNDLTGDHYKIAQYLENYHQVIESLETTNSQLLSAKTNQVMQKFTVLAFLTFPVFLFTSLVSIDLIGQYVTGSPLRFWGIFFGVAITVIACLILFRKKGWL</sequence>
<evidence type="ECO:0000256" key="8">
    <source>
        <dbReference type="SAM" id="Phobius"/>
    </source>
</evidence>
<comment type="caution">
    <text evidence="9">The sequence shown here is derived from an EMBL/GenBank/DDBJ whole genome shotgun (WGS) entry which is preliminary data.</text>
</comment>
<dbReference type="InterPro" id="IPR002523">
    <property type="entry name" value="MgTranspt_CorA/ZnTranspt_ZntB"/>
</dbReference>
<evidence type="ECO:0000313" key="9">
    <source>
        <dbReference type="EMBL" id="OGY66858.1"/>
    </source>
</evidence>
<dbReference type="GO" id="GO:0015095">
    <property type="term" value="F:magnesium ion transmembrane transporter activity"/>
    <property type="evidence" value="ECO:0007669"/>
    <property type="project" value="TreeGrafter"/>
</dbReference>
<keyword evidence="7 8" id="KW-0472">Membrane</keyword>
<keyword evidence="5 8" id="KW-0812">Transmembrane</keyword>
<keyword evidence="4" id="KW-1003">Cell membrane</keyword>
<dbReference type="GO" id="GO:0050897">
    <property type="term" value="F:cobalt ion binding"/>
    <property type="evidence" value="ECO:0007669"/>
    <property type="project" value="TreeGrafter"/>
</dbReference>
<evidence type="ECO:0000256" key="3">
    <source>
        <dbReference type="ARBA" id="ARBA00022448"/>
    </source>
</evidence>
<comment type="subcellular location">
    <subcellularLocation>
        <location evidence="1">Cell membrane</location>
        <topology evidence="1">Multi-pass membrane protein</topology>
    </subcellularLocation>
</comment>
<dbReference type="AlphaFoldDB" id="A0A1G1ZQ93"/>
<dbReference type="SUPFAM" id="SSF144083">
    <property type="entry name" value="Magnesium transport protein CorA, transmembrane region"/>
    <property type="match status" value="1"/>
</dbReference>
<evidence type="ECO:0008006" key="11">
    <source>
        <dbReference type="Google" id="ProtNLM"/>
    </source>
</evidence>
<protein>
    <recommendedName>
        <fullName evidence="11">Magnesium transport protein CorA</fullName>
    </recommendedName>
</protein>
<evidence type="ECO:0000313" key="10">
    <source>
        <dbReference type="Proteomes" id="UP000177690"/>
    </source>
</evidence>
<dbReference type="SUPFAM" id="SSF143865">
    <property type="entry name" value="CorA soluble domain-like"/>
    <property type="match status" value="1"/>
</dbReference>
<evidence type="ECO:0000256" key="1">
    <source>
        <dbReference type="ARBA" id="ARBA00004651"/>
    </source>
</evidence>
<dbReference type="STRING" id="1798409.A3I24_04185"/>
<accession>A0A1G1ZQ93</accession>
<dbReference type="Proteomes" id="UP000177690">
    <property type="component" value="Unassembled WGS sequence"/>
</dbReference>
<evidence type="ECO:0000256" key="4">
    <source>
        <dbReference type="ARBA" id="ARBA00022475"/>
    </source>
</evidence>
<comment type="similarity">
    <text evidence="2">Belongs to the CorA metal ion transporter (MIT) (TC 1.A.35) family.</text>
</comment>
<dbReference type="Gene3D" id="3.30.460.20">
    <property type="entry name" value="CorA soluble domain-like"/>
    <property type="match status" value="1"/>
</dbReference>
<dbReference type="Pfam" id="PF01544">
    <property type="entry name" value="CorA"/>
    <property type="match status" value="1"/>
</dbReference>
<dbReference type="GO" id="GO:0005886">
    <property type="term" value="C:plasma membrane"/>
    <property type="evidence" value="ECO:0007669"/>
    <property type="project" value="UniProtKB-SubCell"/>
</dbReference>
<dbReference type="PANTHER" id="PTHR46494">
    <property type="entry name" value="CORA FAMILY METAL ION TRANSPORTER (EUROFUNG)"/>
    <property type="match status" value="1"/>
</dbReference>
<gene>
    <name evidence="9" type="ORF">A3I24_04185</name>
</gene>
<keyword evidence="3" id="KW-0813">Transport</keyword>
<dbReference type="InterPro" id="IPR045863">
    <property type="entry name" value="CorA_TM1_TM2"/>
</dbReference>
<dbReference type="EMBL" id="MHJL01000034">
    <property type="protein sequence ID" value="OGY66858.1"/>
    <property type="molecule type" value="Genomic_DNA"/>
</dbReference>
<dbReference type="Gene3D" id="1.20.58.340">
    <property type="entry name" value="Magnesium transport protein CorA, transmembrane region"/>
    <property type="match status" value="2"/>
</dbReference>
<evidence type="ECO:0000256" key="7">
    <source>
        <dbReference type="ARBA" id="ARBA00023136"/>
    </source>
</evidence>